<dbReference type="Proteomes" id="UP000799777">
    <property type="component" value="Unassembled WGS sequence"/>
</dbReference>
<evidence type="ECO:0000313" key="2">
    <source>
        <dbReference type="Proteomes" id="UP000799777"/>
    </source>
</evidence>
<dbReference type="AlphaFoldDB" id="A0A9P4LNY0"/>
<name>A0A9P4LNY0_9PLEO</name>
<accession>A0A9P4LNY0</accession>
<protein>
    <submittedName>
        <fullName evidence="1">Uncharacterized protein</fullName>
    </submittedName>
</protein>
<comment type="caution">
    <text evidence="1">The sequence shown here is derived from an EMBL/GenBank/DDBJ whole genome shotgun (WGS) entry which is preliminary data.</text>
</comment>
<dbReference type="EMBL" id="ML978161">
    <property type="protein sequence ID" value="KAF2034381.1"/>
    <property type="molecule type" value="Genomic_DNA"/>
</dbReference>
<evidence type="ECO:0000313" key="1">
    <source>
        <dbReference type="EMBL" id="KAF2034381.1"/>
    </source>
</evidence>
<keyword evidence="2" id="KW-1185">Reference proteome</keyword>
<gene>
    <name evidence="1" type="ORF">EK21DRAFT_108003</name>
</gene>
<sequence>MFNLENDLMRQIRRIALYAYADDVNALLEPLQSHFRDIWNAEHRLKELRIILNTPYITDNNWREARIREENRASESVSELGNVEMAVVQNIFFRTNNAFNGNSWRPSLRRQWKVLDWEDDDERLSDDRWELIFEFQPGDLFSPTNCSHRASNSRSGA</sequence>
<organism evidence="1 2">
    <name type="scientific">Setomelanomma holmii</name>
    <dbReference type="NCBI Taxonomy" id="210430"/>
    <lineage>
        <taxon>Eukaryota</taxon>
        <taxon>Fungi</taxon>
        <taxon>Dikarya</taxon>
        <taxon>Ascomycota</taxon>
        <taxon>Pezizomycotina</taxon>
        <taxon>Dothideomycetes</taxon>
        <taxon>Pleosporomycetidae</taxon>
        <taxon>Pleosporales</taxon>
        <taxon>Pleosporineae</taxon>
        <taxon>Phaeosphaeriaceae</taxon>
        <taxon>Setomelanomma</taxon>
    </lineage>
</organism>
<proteinExistence type="predicted"/>
<dbReference type="OrthoDB" id="3780296at2759"/>
<reference evidence="1" key="1">
    <citation type="journal article" date="2020" name="Stud. Mycol.">
        <title>101 Dothideomycetes genomes: a test case for predicting lifestyles and emergence of pathogens.</title>
        <authorList>
            <person name="Haridas S."/>
            <person name="Albert R."/>
            <person name="Binder M."/>
            <person name="Bloem J."/>
            <person name="Labutti K."/>
            <person name="Salamov A."/>
            <person name="Andreopoulos B."/>
            <person name="Baker S."/>
            <person name="Barry K."/>
            <person name="Bills G."/>
            <person name="Bluhm B."/>
            <person name="Cannon C."/>
            <person name="Castanera R."/>
            <person name="Culley D."/>
            <person name="Daum C."/>
            <person name="Ezra D."/>
            <person name="Gonzalez J."/>
            <person name="Henrissat B."/>
            <person name="Kuo A."/>
            <person name="Liang C."/>
            <person name="Lipzen A."/>
            <person name="Lutzoni F."/>
            <person name="Magnuson J."/>
            <person name="Mondo S."/>
            <person name="Nolan M."/>
            <person name="Ohm R."/>
            <person name="Pangilinan J."/>
            <person name="Park H.-J."/>
            <person name="Ramirez L."/>
            <person name="Alfaro M."/>
            <person name="Sun H."/>
            <person name="Tritt A."/>
            <person name="Yoshinaga Y."/>
            <person name="Zwiers L.-H."/>
            <person name="Turgeon B."/>
            <person name="Goodwin S."/>
            <person name="Spatafora J."/>
            <person name="Crous P."/>
            <person name="Grigoriev I."/>
        </authorList>
    </citation>
    <scope>NUCLEOTIDE SEQUENCE</scope>
    <source>
        <strain evidence="1">CBS 110217</strain>
    </source>
</reference>